<gene>
    <name evidence="7" type="ORF">VT99_10423</name>
</gene>
<comment type="caution">
    <text evidence="7">The sequence shown here is derived from an EMBL/GenBank/DDBJ whole genome shotgun (WGS) entry which is preliminary data.</text>
</comment>
<dbReference type="AlphaFoldDB" id="A0A3S3UCW3"/>
<keyword evidence="2" id="KW-0732">Signal</keyword>
<evidence type="ECO:0000313" key="7">
    <source>
        <dbReference type="EMBL" id="RWX48935.1"/>
    </source>
</evidence>
<evidence type="ECO:0000256" key="2">
    <source>
        <dbReference type="ARBA" id="ARBA00022729"/>
    </source>
</evidence>
<dbReference type="Proteomes" id="UP000286862">
    <property type="component" value="Unassembled WGS sequence"/>
</dbReference>
<evidence type="ECO:0000256" key="4">
    <source>
        <dbReference type="ARBA" id="ARBA00023139"/>
    </source>
</evidence>
<sequence length="75" mass="8353">MKEKSKLFIFALTGLTALVFLAGCGSTYTIRTKDSREFQTKSAPDITDDRYVKFTTVAGQKVLLKQDEVSVISED</sequence>
<evidence type="ECO:0000313" key="8">
    <source>
        <dbReference type="Proteomes" id="UP000286862"/>
    </source>
</evidence>
<name>A0A3S3UCW3_9BACT</name>
<accession>A0A3S3UCW3</accession>
<keyword evidence="1" id="KW-1003">Cell membrane</keyword>
<evidence type="ECO:0000256" key="3">
    <source>
        <dbReference type="ARBA" id="ARBA00023136"/>
    </source>
</evidence>
<dbReference type="Pfam" id="PF06004">
    <property type="entry name" value="DUF903"/>
    <property type="match status" value="1"/>
</dbReference>
<dbReference type="InterPro" id="IPR010305">
    <property type="entry name" value="YgdI/YgdR-like"/>
</dbReference>
<dbReference type="EMBL" id="MTKQ01000042">
    <property type="protein sequence ID" value="RWX48935.1"/>
    <property type="molecule type" value="Genomic_DNA"/>
</dbReference>
<keyword evidence="3" id="KW-0472">Membrane</keyword>
<keyword evidence="5" id="KW-0449">Lipoprotein</keyword>
<evidence type="ECO:0000259" key="6">
    <source>
        <dbReference type="Pfam" id="PF06004"/>
    </source>
</evidence>
<protein>
    <recommendedName>
        <fullName evidence="6">Lipoprotein YgdI/YgdR-like SH3-like domain-containing protein</fullName>
    </recommendedName>
</protein>
<reference evidence="7 8" key="1">
    <citation type="submission" date="2017-01" db="EMBL/GenBank/DDBJ databases">
        <title>The cable genome- insights into the physiology and evolution of filamentous bacteria capable of sulfide oxidation via long distance electron transfer.</title>
        <authorList>
            <person name="Schreiber L."/>
            <person name="Bjerg J.T."/>
            <person name="Boggild A."/>
            <person name="Van De Vossenberg J."/>
            <person name="Meysman F."/>
            <person name="Nielsen L.P."/>
            <person name="Schramm A."/>
            <person name="Kjeldsen K.U."/>
        </authorList>
    </citation>
    <scope>NUCLEOTIDE SEQUENCE [LARGE SCALE GENOMIC DNA]</scope>
    <source>
        <strain evidence="7">A2</strain>
    </source>
</reference>
<keyword evidence="4" id="KW-0564">Palmitate</keyword>
<dbReference type="InterPro" id="IPR010920">
    <property type="entry name" value="LSM_dom_sf"/>
</dbReference>
<proteinExistence type="predicted"/>
<evidence type="ECO:0000256" key="1">
    <source>
        <dbReference type="ARBA" id="ARBA00022475"/>
    </source>
</evidence>
<feature type="domain" description="Lipoprotein YgdI/YgdR-like SH3-like" evidence="6">
    <location>
        <begin position="28"/>
        <end position="74"/>
    </location>
</feature>
<organism evidence="7 8">
    <name type="scientific">Candidatus Electrothrix marina</name>
    <dbReference type="NCBI Taxonomy" id="1859130"/>
    <lineage>
        <taxon>Bacteria</taxon>
        <taxon>Pseudomonadati</taxon>
        <taxon>Thermodesulfobacteriota</taxon>
        <taxon>Desulfobulbia</taxon>
        <taxon>Desulfobulbales</taxon>
        <taxon>Desulfobulbaceae</taxon>
        <taxon>Candidatus Electrothrix</taxon>
    </lineage>
</organism>
<dbReference type="SUPFAM" id="SSF50182">
    <property type="entry name" value="Sm-like ribonucleoproteins"/>
    <property type="match status" value="1"/>
</dbReference>
<evidence type="ECO:0000256" key="5">
    <source>
        <dbReference type="ARBA" id="ARBA00023288"/>
    </source>
</evidence>
<dbReference type="InterPro" id="IPR047807">
    <property type="entry name" value="YgdI/YgdR-like_SH3-like"/>
</dbReference>
<dbReference type="PROSITE" id="PS51257">
    <property type="entry name" value="PROKAR_LIPOPROTEIN"/>
    <property type="match status" value="1"/>
</dbReference>
<dbReference type="NCBIfam" id="NF033216">
    <property type="entry name" value="lipo_YgdI_YgdR"/>
    <property type="match status" value="1"/>
</dbReference>
<dbReference type="Gene3D" id="2.30.30.100">
    <property type="match status" value="1"/>
</dbReference>